<dbReference type="EMBL" id="QWIT01000002">
    <property type="protein sequence ID" value="RMZ35728.1"/>
    <property type="molecule type" value="Genomic_DNA"/>
</dbReference>
<gene>
    <name evidence="2" type="ORF">D0859_00112</name>
</gene>
<dbReference type="Gene3D" id="2.60.120.10">
    <property type="entry name" value="Jelly Rolls"/>
    <property type="match status" value="2"/>
</dbReference>
<organism evidence="2 3">
    <name type="scientific">Hortaea werneckii</name>
    <name type="common">Black yeast</name>
    <name type="synonym">Cladosporium werneckii</name>
    <dbReference type="NCBI Taxonomy" id="91943"/>
    <lineage>
        <taxon>Eukaryota</taxon>
        <taxon>Fungi</taxon>
        <taxon>Dikarya</taxon>
        <taxon>Ascomycota</taxon>
        <taxon>Pezizomycotina</taxon>
        <taxon>Dothideomycetes</taxon>
        <taxon>Dothideomycetidae</taxon>
        <taxon>Mycosphaerellales</taxon>
        <taxon>Teratosphaeriaceae</taxon>
        <taxon>Hortaea</taxon>
    </lineage>
</organism>
<dbReference type="CDD" id="cd02215">
    <property type="entry name" value="cupin_QDO_N_C"/>
    <property type="match status" value="1"/>
</dbReference>
<protein>
    <recommendedName>
        <fullName evidence="1">Cupin type-2 domain-containing protein</fullName>
    </recommendedName>
</protein>
<proteinExistence type="predicted"/>
<sequence length="404" mass="44130">MDKDYCVIYSRSYFLLPPSNLSSSSDPFCCGDSPTSTMDNLTSKMAALVNGHANPLETTITPPGAPGRPYIISSQDGEIIYIPLSKSATRLLVTGAETDNAFAIVGSGGSQGDPIGFHYHRAAHDIFLCLRGHINVWADAQCRTLGAGDFASVPPGTIHQYQILGPHSEMMGLIVPGGWEEFFRVIGEPYQGPMWPMQDDRDFFQTLLPQLKLAAEKFDMVPCPQKESFGPQEWTGEENVLPGKLEPYFLKSGTGPAYEFGGTVCRPVCTTKESDGRFSLGSIESSKLFHAAGIFAKPGQTVRFDKVHHAFYVDTGSVTFHLEGTAPTKLSVGEMLYVPKGTAFRFETVSRFSKMYAFASGDGLVEVLCRMGREHKTSVLPETAEKCDVSVLEALGPEYAFTVW</sequence>
<reference evidence="2 3" key="1">
    <citation type="journal article" date="2018" name="BMC Genomics">
        <title>Genomic evidence for intraspecific hybridization in a clonal and extremely halotolerant yeast.</title>
        <authorList>
            <person name="Gostincar C."/>
            <person name="Stajich J.E."/>
            <person name="Zupancic J."/>
            <person name="Zalar P."/>
            <person name="Gunde-Cimerman N."/>
        </authorList>
    </citation>
    <scope>NUCLEOTIDE SEQUENCE [LARGE SCALE GENOMIC DNA]</scope>
    <source>
        <strain evidence="2 3">EXF-120</strain>
    </source>
</reference>
<dbReference type="PANTHER" id="PTHR36440:SF1">
    <property type="entry name" value="PUTATIVE (AFU_ORTHOLOGUE AFUA_8G07350)-RELATED"/>
    <property type="match status" value="1"/>
</dbReference>
<name>A0A3M7JD71_HORWE</name>
<dbReference type="InterPro" id="IPR014710">
    <property type="entry name" value="RmlC-like_jellyroll"/>
</dbReference>
<dbReference type="VEuPathDB" id="FungiDB:BTJ68_15023"/>
<feature type="domain" description="Cupin type-2" evidence="1">
    <location>
        <begin position="114"/>
        <end position="165"/>
    </location>
</feature>
<dbReference type="Proteomes" id="UP000281677">
    <property type="component" value="Unassembled WGS sequence"/>
</dbReference>
<evidence type="ECO:0000259" key="1">
    <source>
        <dbReference type="Pfam" id="PF07883"/>
    </source>
</evidence>
<dbReference type="InterPro" id="IPR011051">
    <property type="entry name" value="RmlC_Cupin_sf"/>
</dbReference>
<dbReference type="SUPFAM" id="SSF51182">
    <property type="entry name" value="RmlC-like cupins"/>
    <property type="match status" value="1"/>
</dbReference>
<evidence type="ECO:0000313" key="3">
    <source>
        <dbReference type="Proteomes" id="UP000281677"/>
    </source>
</evidence>
<dbReference type="Pfam" id="PF07883">
    <property type="entry name" value="Cupin_2"/>
    <property type="match status" value="1"/>
</dbReference>
<evidence type="ECO:0000313" key="2">
    <source>
        <dbReference type="EMBL" id="RMZ35728.1"/>
    </source>
</evidence>
<dbReference type="PANTHER" id="PTHR36440">
    <property type="entry name" value="PUTATIVE (AFU_ORTHOLOGUE AFUA_8G07350)-RELATED"/>
    <property type="match status" value="1"/>
</dbReference>
<dbReference type="AlphaFoldDB" id="A0A3M7JD71"/>
<dbReference type="InterPro" id="IPR013096">
    <property type="entry name" value="Cupin_2"/>
</dbReference>
<dbReference type="OrthoDB" id="2588190at2759"/>
<accession>A0A3M7JD71</accession>
<dbReference type="InterPro" id="IPR053146">
    <property type="entry name" value="QDO-like"/>
</dbReference>
<comment type="caution">
    <text evidence="2">The sequence shown here is derived from an EMBL/GenBank/DDBJ whole genome shotgun (WGS) entry which is preliminary data.</text>
</comment>